<proteinExistence type="predicted"/>
<evidence type="ECO:0000259" key="1">
    <source>
        <dbReference type="Pfam" id="PF07603"/>
    </source>
</evidence>
<reference evidence="2 3" key="1">
    <citation type="submission" date="2016-07" db="EMBL/GenBank/DDBJ databases">
        <title>Draft genome of Scalindua rubra, obtained from a brine-seawater interface in the Red Sea, sheds light on salt adaptation in anammox bacteria.</title>
        <authorList>
            <person name="Speth D.R."/>
            <person name="Lagkouvardos I."/>
            <person name="Wang Y."/>
            <person name="Qian P.-Y."/>
            <person name="Dutilh B.E."/>
            <person name="Jetten M.S."/>
        </authorList>
    </citation>
    <scope>NUCLEOTIDE SEQUENCE [LARGE SCALE GENOMIC DNA]</scope>
    <source>
        <strain evidence="2">BSI-1</strain>
    </source>
</reference>
<sequence>MRWAELLLLIISFVFLYTPIIQAAEEPHITLRSSYRDLSVFQVQSISNIFILNNHNKGFYGHSTIIHRYEEKSINGDSVVIDHATGMMWHQSGSDKDMEWNKAKQWVRDLNSRGYAGYYDWRLPTVEEAASLLESSKKNGDLYIDTVFDIKQSGIWTGDENDTASYLDGAWNVRFSGGYGGYVCWHYDNASNYVRPVRSMK</sequence>
<gene>
    <name evidence="2" type="ORF">SCARUB_01657</name>
</gene>
<organism evidence="2 3">
    <name type="scientific">Candidatus Scalindua rubra</name>
    <dbReference type="NCBI Taxonomy" id="1872076"/>
    <lineage>
        <taxon>Bacteria</taxon>
        <taxon>Pseudomonadati</taxon>
        <taxon>Planctomycetota</taxon>
        <taxon>Candidatus Brocadiia</taxon>
        <taxon>Candidatus Brocadiales</taxon>
        <taxon>Candidatus Scalinduaceae</taxon>
        <taxon>Candidatus Scalindua</taxon>
    </lineage>
</organism>
<feature type="domain" description="Lcl C-terminal" evidence="1">
    <location>
        <begin position="79"/>
        <end position="198"/>
    </location>
</feature>
<protein>
    <recommendedName>
        <fullName evidence="1">Lcl C-terminal domain-containing protein</fullName>
    </recommendedName>
</protein>
<dbReference type="Pfam" id="PF07603">
    <property type="entry name" value="Lcl_C"/>
    <property type="match status" value="1"/>
</dbReference>
<dbReference type="EMBL" id="MAYW01000035">
    <property type="protein sequence ID" value="ODS33179.1"/>
    <property type="molecule type" value="Genomic_DNA"/>
</dbReference>
<dbReference type="Proteomes" id="UP000094056">
    <property type="component" value="Unassembled WGS sequence"/>
</dbReference>
<evidence type="ECO:0000313" key="3">
    <source>
        <dbReference type="Proteomes" id="UP000094056"/>
    </source>
</evidence>
<dbReference type="AlphaFoldDB" id="A0A1E3XC45"/>
<evidence type="ECO:0000313" key="2">
    <source>
        <dbReference type="EMBL" id="ODS33179.1"/>
    </source>
</evidence>
<comment type="caution">
    <text evidence="2">The sequence shown here is derived from an EMBL/GenBank/DDBJ whole genome shotgun (WGS) entry which is preliminary data.</text>
</comment>
<accession>A0A1E3XC45</accession>
<dbReference type="InterPro" id="IPR011460">
    <property type="entry name" value="Lcl_C"/>
</dbReference>
<name>A0A1E3XC45_9BACT</name>